<name>A0A2G9V5U0_TELCI</name>
<dbReference type="PANTHER" id="PTHR43570">
    <property type="entry name" value="ALDEHYDE DEHYDROGENASE"/>
    <property type="match status" value="1"/>
</dbReference>
<dbReference type="GO" id="GO:0005737">
    <property type="term" value="C:cytoplasm"/>
    <property type="evidence" value="ECO:0007669"/>
    <property type="project" value="TreeGrafter"/>
</dbReference>
<dbReference type="OrthoDB" id="440325at2759"/>
<reference evidence="3 4" key="1">
    <citation type="submission" date="2015-09" db="EMBL/GenBank/DDBJ databases">
        <title>Draft genome of the parasitic nematode Teladorsagia circumcincta isolate WARC Sus (inbred).</title>
        <authorList>
            <person name="Mitreva M."/>
        </authorList>
    </citation>
    <scope>NUCLEOTIDE SEQUENCE [LARGE SCALE GENOMIC DNA]</scope>
    <source>
        <strain evidence="3 4">S</strain>
    </source>
</reference>
<proteinExistence type="predicted"/>
<evidence type="ECO:0000256" key="1">
    <source>
        <dbReference type="ARBA" id="ARBA00023002"/>
    </source>
</evidence>
<sequence length="86" mass="9912">MGRYRGKFGFDTFTHEKAVLKRGFFGESLLSSRYPPVSDAKLKQMNRLVGTRRALPSMFNWLSGIPVIVVSVVLGMLLQRYMRLMR</sequence>
<feature type="transmembrane region" description="Helical" evidence="2">
    <location>
        <begin position="58"/>
        <end position="78"/>
    </location>
</feature>
<dbReference type="Gene3D" id="3.40.605.10">
    <property type="entry name" value="Aldehyde Dehydrogenase, Chain A, domain 1"/>
    <property type="match status" value="1"/>
</dbReference>
<accession>A0A2G9V5U0</accession>
<keyword evidence="1" id="KW-0560">Oxidoreductase</keyword>
<dbReference type="GO" id="GO:0006081">
    <property type="term" value="P:aldehyde metabolic process"/>
    <property type="evidence" value="ECO:0007669"/>
    <property type="project" value="InterPro"/>
</dbReference>
<evidence type="ECO:0000256" key="2">
    <source>
        <dbReference type="SAM" id="Phobius"/>
    </source>
</evidence>
<organism evidence="3 4">
    <name type="scientific">Teladorsagia circumcincta</name>
    <name type="common">Brown stomach worm</name>
    <name type="synonym">Ostertagia circumcincta</name>
    <dbReference type="NCBI Taxonomy" id="45464"/>
    <lineage>
        <taxon>Eukaryota</taxon>
        <taxon>Metazoa</taxon>
        <taxon>Ecdysozoa</taxon>
        <taxon>Nematoda</taxon>
        <taxon>Chromadorea</taxon>
        <taxon>Rhabditida</taxon>
        <taxon>Rhabditina</taxon>
        <taxon>Rhabditomorpha</taxon>
        <taxon>Strongyloidea</taxon>
        <taxon>Trichostrongylidae</taxon>
        <taxon>Teladorsagia</taxon>
    </lineage>
</organism>
<dbReference type="PANTHER" id="PTHR43570:SF16">
    <property type="entry name" value="ALDEHYDE DEHYDROGENASE TYPE III, ISOFORM Q"/>
    <property type="match status" value="1"/>
</dbReference>
<evidence type="ECO:0000313" key="4">
    <source>
        <dbReference type="Proteomes" id="UP000230423"/>
    </source>
</evidence>
<dbReference type="Proteomes" id="UP000230423">
    <property type="component" value="Unassembled WGS sequence"/>
</dbReference>
<keyword evidence="2" id="KW-0812">Transmembrane</keyword>
<dbReference type="EMBL" id="KZ344985">
    <property type="protein sequence ID" value="PIO77854.1"/>
    <property type="molecule type" value="Genomic_DNA"/>
</dbReference>
<dbReference type="InterPro" id="IPR012394">
    <property type="entry name" value="Aldehyde_DH_NAD(P)"/>
</dbReference>
<dbReference type="GO" id="GO:0004029">
    <property type="term" value="F:aldehyde dehydrogenase (NAD+) activity"/>
    <property type="evidence" value="ECO:0007669"/>
    <property type="project" value="TreeGrafter"/>
</dbReference>
<dbReference type="InterPro" id="IPR016162">
    <property type="entry name" value="Ald_DH_N"/>
</dbReference>
<keyword evidence="2" id="KW-1133">Transmembrane helix</keyword>
<gene>
    <name evidence="3" type="ORF">TELCIR_00034</name>
</gene>
<keyword evidence="2" id="KW-0472">Membrane</keyword>
<dbReference type="AlphaFoldDB" id="A0A2G9V5U0"/>
<evidence type="ECO:0000313" key="3">
    <source>
        <dbReference type="EMBL" id="PIO77854.1"/>
    </source>
</evidence>
<protein>
    <submittedName>
        <fullName evidence="3">Uncharacterized protein</fullName>
    </submittedName>
</protein>
<keyword evidence="4" id="KW-1185">Reference proteome</keyword>